<sequence>MRSFVVILALIASALALAKHTPHLDEHLKLPKFAQELTGEALVDYINEIQTTWTATKDSRFFGMKSEEVRPFLGVLDAPEQYQNITSTHISIKANLPTDFDARKQWPKCSKIIGTIRDQSNCGSCWAVATVSAISDRICIHSDAKTLVHVSAQDLMSCCRNCGMGCNGGYPESAWDYYYSQGIVSGGQYGDTHTCRPYPFEPCAHHVDGTEYKNCPSKIEKTPACNQRCVTRYLTYSSDKHRSTGSVNVWRNEESIMQEVLTNGPVEAAFSVYEDFLTYKSGVYEHKAGRYAGGHAVRVIGWGVENGVKYWLVANSWNEGWGDEGTFKILRGKNHCGFEARMTSGIPKLT</sequence>
<reference evidence="10" key="1">
    <citation type="submission" date="2020-09" db="EMBL/GenBank/DDBJ databases">
        <authorList>
            <person name="Kikuchi T."/>
        </authorList>
    </citation>
    <scope>NUCLEOTIDE SEQUENCE</scope>
    <source>
        <strain evidence="10">SH1</strain>
    </source>
</reference>
<evidence type="ECO:0000256" key="6">
    <source>
        <dbReference type="ARBA" id="ARBA00023145"/>
    </source>
</evidence>
<feature type="chain" id="PRO_5035594482" description="Peptidase C1A papain C-terminal domain-containing protein" evidence="8">
    <location>
        <begin position="19"/>
        <end position="350"/>
    </location>
</feature>
<dbReference type="PROSITE" id="PS00139">
    <property type="entry name" value="THIOL_PROTEASE_CYS"/>
    <property type="match status" value="1"/>
</dbReference>
<evidence type="ECO:0000256" key="1">
    <source>
        <dbReference type="ARBA" id="ARBA00008455"/>
    </source>
</evidence>
<dbReference type="InterPro" id="IPR025660">
    <property type="entry name" value="Pept_his_AS"/>
</dbReference>
<evidence type="ECO:0000256" key="5">
    <source>
        <dbReference type="ARBA" id="ARBA00022807"/>
    </source>
</evidence>
<dbReference type="PRINTS" id="PR00705">
    <property type="entry name" value="PAPAIN"/>
</dbReference>
<dbReference type="Proteomes" id="UP000783686">
    <property type="component" value="Unassembled WGS sequence"/>
</dbReference>
<evidence type="ECO:0000313" key="10">
    <source>
        <dbReference type="EMBL" id="CAD5207012.1"/>
    </source>
</evidence>
<dbReference type="Proteomes" id="UP000614601">
    <property type="component" value="Unassembled WGS sequence"/>
</dbReference>
<dbReference type="InterPro" id="IPR000668">
    <property type="entry name" value="Peptidase_C1A_C"/>
</dbReference>
<evidence type="ECO:0000256" key="7">
    <source>
        <dbReference type="ARBA" id="ARBA00023157"/>
    </source>
</evidence>
<keyword evidence="7" id="KW-1015">Disulfide bond</keyword>
<keyword evidence="4" id="KW-0378">Hydrolase</keyword>
<comment type="caution">
    <text evidence="10">The sequence shown here is derived from an EMBL/GenBank/DDBJ whole genome shotgun (WGS) entry which is preliminary data.</text>
</comment>
<evidence type="ECO:0000256" key="8">
    <source>
        <dbReference type="SAM" id="SignalP"/>
    </source>
</evidence>
<keyword evidence="11" id="KW-1185">Reference proteome</keyword>
<dbReference type="FunFam" id="3.90.70.10:FF:000031">
    <property type="entry name" value="Cathepsin B"/>
    <property type="match status" value="1"/>
</dbReference>
<evidence type="ECO:0000256" key="3">
    <source>
        <dbReference type="ARBA" id="ARBA00022729"/>
    </source>
</evidence>
<evidence type="ECO:0000256" key="4">
    <source>
        <dbReference type="ARBA" id="ARBA00022801"/>
    </source>
</evidence>
<dbReference type="InterPro" id="IPR000169">
    <property type="entry name" value="Pept_cys_AS"/>
</dbReference>
<feature type="signal peptide" evidence="8">
    <location>
        <begin position="1"/>
        <end position="18"/>
    </location>
</feature>
<accession>A0A811JU52</accession>
<dbReference type="EMBL" id="CAJFCW020000001">
    <property type="protein sequence ID" value="CAG9084023.1"/>
    <property type="molecule type" value="Genomic_DNA"/>
</dbReference>
<proteinExistence type="inferred from homology"/>
<keyword evidence="2" id="KW-0645">Protease</keyword>
<evidence type="ECO:0000313" key="11">
    <source>
        <dbReference type="Proteomes" id="UP000614601"/>
    </source>
</evidence>
<comment type="similarity">
    <text evidence="1">Belongs to the peptidase C1 family.</text>
</comment>
<dbReference type="SUPFAM" id="SSF54001">
    <property type="entry name" value="Cysteine proteinases"/>
    <property type="match status" value="1"/>
</dbReference>
<organism evidence="10 11">
    <name type="scientific">Bursaphelenchus okinawaensis</name>
    <dbReference type="NCBI Taxonomy" id="465554"/>
    <lineage>
        <taxon>Eukaryota</taxon>
        <taxon>Metazoa</taxon>
        <taxon>Ecdysozoa</taxon>
        <taxon>Nematoda</taxon>
        <taxon>Chromadorea</taxon>
        <taxon>Rhabditida</taxon>
        <taxon>Tylenchina</taxon>
        <taxon>Tylenchomorpha</taxon>
        <taxon>Aphelenchoidea</taxon>
        <taxon>Aphelenchoididae</taxon>
        <taxon>Bursaphelenchus</taxon>
    </lineage>
</organism>
<dbReference type="GO" id="GO:0006508">
    <property type="term" value="P:proteolysis"/>
    <property type="evidence" value="ECO:0007669"/>
    <property type="project" value="UniProtKB-KW"/>
</dbReference>
<dbReference type="PROSITE" id="PS00639">
    <property type="entry name" value="THIOL_PROTEASE_HIS"/>
    <property type="match status" value="1"/>
</dbReference>
<dbReference type="Pfam" id="PF00112">
    <property type="entry name" value="Peptidase_C1"/>
    <property type="match status" value="1"/>
</dbReference>
<dbReference type="AlphaFoldDB" id="A0A811JU52"/>
<dbReference type="OrthoDB" id="10058785at2759"/>
<name>A0A811JU52_9BILA</name>
<dbReference type="CDD" id="cd02620">
    <property type="entry name" value="Peptidase_C1A_CathepsinB"/>
    <property type="match status" value="1"/>
</dbReference>
<dbReference type="InterPro" id="IPR013128">
    <property type="entry name" value="Peptidase_C1A"/>
</dbReference>
<feature type="domain" description="Peptidase C1A papain C-terminal" evidence="9">
    <location>
        <begin position="96"/>
        <end position="346"/>
    </location>
</feature>
<gene>
    <name evidence="10" type="ORF">BOKJ2_LOCUS1696</name>
</gene>
<evidence type="ECO:0000256" key="2">
    <source>
        <dbReference type="ARBA" id="ARBA00022670"/>
    </source>
</evidence>
<evidence type="ECO:0000259" key="9">
    <source>
        <dbReference type="SMART" id="SM00645"/>
    </source>
</evidence>
<protein>
    <recommendedName>
        <fullName evidence="9">Peptidase C1A papain C-terminal domain-containing protein</fullName>
    </recommendedName>
</protein>
<dbReference type="GO" id="GO:0008234">
    <property type="term" value="F:cysteine-type peptidase activity"/>
    <property type="evidence" value="ECO:0007669"/>
    <property type="project" value="UniProtKB-KW"/>
</dbReference>
<dbReference type="EMBL" id="CAJFDH010000001">
    <property type="protein sequence ID" value="CAD5207012.1"/>
    <property type="molecule type" value="Genomic_DNA"/>
</dbReference>
<dbReference type="PANTHER" id="PTHR12411">
    <property type="entry name" value="CYSTEINE PROTEASE FAMILY C1-RELATED"/>
    <property type="match status" value="1"/>
</dbReference>
<dbReference type="InterPro" id="IPR038765">
    <property type="entry name" value="Papain-like_cys_pep_sf"/>
</dbReference>
<dbReference type="SMART" id="SM00645">
    <property type="entry name" value="Pept_C1"/>
    <property type="match status" value="1"/>
</dbReference>
<keyword evidence="6" id="KW-0865">Zymogen</keyword>
<keyword evidence="5" id="KW-0788">Thiol protease</keyword>
<keyword evidence="3 8" id="KW-0732">Signal</keyword>
<dbReference type="Gene3D" id="3.90.70.10">
    <property type="entry name" value="Cysteine proteinases"/>
    <property type="match status" value="1"/>
</dbReference>